<evidence type="ECO:0000313" key="1">
    <source>
        <dbReference type="EMBL" id="CAG9324905.1"/>
    </source>
</evidence>
<reference evidence="1" key="1">
    <citation type="submission" date="2021-09" db="EMBL/GenBank/DDBJ databases">
        <authorList>
            <consortium name="AG Swart"/>
            <person name="Singh M."/>
            <person name="Singh A."/>
            <person name="Seah K."/>
            <person name="Emmerich C."/>
        </authorList>
    </citation>
    <scope>NUCLEOTIDE SEQUENCE</scope>
    <source>
        <strain evidence="1">ATCC30299</strain>
    </source>
</reference>
<keyword evidence="2" id="KW-1185">Reference proteome</keyword>
<name>A0AAU9JN70_9CILI</name>
<accession>A0AAU9JN70</accession>
<comment type="caution">
    <text evidence="1">The sequence shown here is derived from an EMBL/GenBank/DDBJ whole genome shotgun (WGS) entry which is preliminary data.</text>
</comment>
<dbReference type="AlphaFoldDB" id="A0AAU9JN70"/>
<proteinExistence type="predicted"/>
<organism evidence="1 2">
    <name type="scientific">Blepharisma stoltei</name>
    <dbReference type="NCBI Taxonomy" id="1481888"/>
    <lineage>
        <taxon>Eukaryota</taxon>
        <taxon>Sar</taxon>
        <taxon>Alveolata</taxon>
        <taxon>Ciliophora</taxon>
        <taxon>Postciliodesmatophora</taxon>
        <taxon>Heterotrichea</taxon>
        <taxon>Heterotrichida</taxon>
        <taxon>Blepharismidae</taxon>
        <taxon>Blepharisma</taxon>
    </lineage>
</organism>
<protein>
    <submittedName>
        <fullName evidence="1">Uncharacterized protein</fullName>
    </submittedName>
</protein>
<gene>
    <name evidence="1" type="ORF">BSTOLATCC_MIC37653</name>
</gene>
<dbReference type="Proteomes" id="UP001162131">
    <property type="component" value="Unassembled WGS sequence"/>
</dbReference>
<evidence type="ECO:0000313" key="2">
    <source>
        <dbReference type="Proteomes" id="UP001162131"/>
    </source>
</evidence>
<sequence length="72" mass="7983">MKGSFSTEKALISLYLLSVEPFQLGHSQMKISNSWQNHLAAEAGIPLSIFRTRILELLTKKIKPPLKSGNSS</sequence>
<dbReference type="EMBL" id="CAJZBQ010000037">
    <property type="protein sequence ID" value="CAG9324905.1"/>
    <property type="molecule type" value="Genomic_DNA"/>
</dbReference>